<protein>
    <recommendedName>
        <fullName evidence="4">Transmembrane protein</fullName>
    </recommendedName>
</protein>
<feature type="transmembrane region" description="Helical" evidence="1">
    <location>
        <begin position="125"/>
        <end position="152"/>
    </location>
</feature>
<reference evidence="2 3" key="1">
    <citation type="journal article" date="2021" name="Hortic Res">
        <title>The domestication of Cucurbita argyrosperma as revealed by the genome of its wild relative.</title>
        <authorList>
            <person name="Barrera-Redondo J."/>
            <person name="Sanchez-de la Vega G."/>
            <person name="Aguirre-Liguori J.A."/>
            <person name="Castellanos-Morales G."/>
            <person name="Gutierrez-Guerrero Y.T."/>
            <person name="Aguirre-Dugua X."/>
            <person name="Aguirre-Planter E."/>
            <person name="Tenaillon M.I."/>
            <person name="Lira-Saade R."/>
            <person name="Eguiarte L.E."/>
        </authorList>
    </citation>
    <scope>NUCLEOTIDE SEQUENCE [LARGE SCALE GENOMIC DNA]</scope>
    <source>
        <strain evidence="2">JBR-2021</strain>
    </source>
</reference>
<keyword evidence="1" id="KW-1133">Transmembrane helix</keyword>
<feature type="transmembrane region" description="Helical" evidence="1">
    <location>
        <begin position="575"/>
        <end position="597"/>
    </location>
</feature>
<name>A0AAV6NA47_9ROSI</name>
<evidence type="ECO:0000313" key="3">
    <source>
        <dbReference type="Proteomes" id="UP000685013"/>
    </source>
</evidence>
<gene>
    <name evidence="2" type="ORF">SDJN03_11439</name>
</gene>
<evidence type="ECO:0008006" key="4">
    <source>
        <dbReference type="Google" id="ProtNLM"/>
    </source>
</evidence>
<dbReference type="GO" id="GO:0009941">
    <property type="term" value="C:chloroplast envelope"/>
    <property type="evidence" value="ECO:0007669"/>
    <property type="project" value="TreeGrafter"/>
</dbReference>
<evidence type="ECO:0000313" key="2">
    <source>
        <dbReference type="EMBL" id="KAG6594886.1"/>
    </source>
</evidence>
<evidence type="ECO:0000256" key="1">
    <source>
        <dbReference type="SAM" id="Phobius"/>
    </source>
</evidence>
<dbReference type="EMBL" id="JAGKQH010000007">
    <property type="protein sequence ID" value="KAG6594886.1"/>
    <property type="molecule type" value="Genomic_DNA"/>
</dbReference>
<feature type="transmembrane region" description="Helical" evidence="1">
    <location>
        <begin position="94"/>
        <end position="118"/>
    </location>
</feature>
<dbReference type="PANTHER" id="PTHR36408">
    <property type="entry name" value="TRANSMEMBRANE PROTEIN"/>
    <property type="match status" value="1"/>
</dbReference>
<sequence>MSLAFQYLSLSSSSPSPPPSSTLYFSAFLSRNPCLSLRFAPCRFPSTLHFQILDHKLRSPFNFGSINAHQFNPRVSISEGAGRRDGDDFDIDSLLSAAELFCLVTSLLASVGFALNFVKASSKSVFLAVFGDRILVGAILFLVAGVAIGAWIRRRQWNRIYRDTAKGVLEVNLVERTNKLEEDLRNSATLIRVLSRQLEKLGNRFRDTRKALKKPVEETAALAQKTSEATRALAVRGDILENELGEIQKVLLAMQEQQQKQLELILAIGKSGKIWESRQEHSGEQSPFGRHDLIDERINQKEVLDNRIKDCNVGGSLNSSIYHMIFFCQKRYRDSIMATVTAEWQPERALFFLDNCGLLSSVFFYVHPGTFYTGNEDNNSNGETAGWEPASCFFHVMEDMTCSTYPIETIQFGGCGREAGAQTEACQVRQNQTRGSGVEFAHCVSDSVSWSFVMVYFSKTKPGLDPPHQAATTSATSVIHAWRCKFLACLGWIRIHPRPCHWDFLTHPHKGTDTHFTSHWVGNAAVGTTSSILEPYLHVQKHRYGTLLCLFLSSWDIRKALTEQASATDETRCCIFQTLLDLFLPLFFLLPSHLIGLQRP</sequence>
<dbReference type="Proteomes" id="UP000685013">
    <property type="component" value="Chromosome 7"/>
</dbReference>
<keyword evidence="1" id="KW-0472">Membrane</keyword>
<organism evidence="2 3">
    <name type="scientific">Cucurbita argyrosperma subsp. sororia</name>
    <dbReference type="NCBI Taxonomy" id="37648"/>
    <lineage>
        <taxon>Eukaryota</taxon>
        <taxon>Viridiplantae</taxon>
        <taxon>Streptophyta</taxon>
        <taxon>Embryophyta</taxon>
        <taxon>Tracheophyta</taxon>
        <taxon>Spermatophyta</taxon>
        <taxon>Magnoliopsida</taxon>
        <taxon>eudicotyledons</taxon>
        <taxon>Gunneridae</taxon>
        <taxon>Pentapetalae</taxon>
        <taxon>rosids</taxon>
        <taxon>fabids</taxon>
        <taxon>Cucurbitales</taxon>
        <taxon>Cucurbitaceae</taxon>
        <taxon>Cucurbiteae</taxon>
        <taxon>Cucurbita</taxon>
    </lineage>
</organism>
<dbReference type="AlphaFoldDB" id="A0AAV6NA47"/>
<dbReference type="PANTHER" id="PTHR36408:SF1">
    <property type="entry name" value="TRANSMEMBRANE PROTEIN"/>
    <property type="match status" value="1"/>
</dbReference>
<comment type="caution">
    <text evidence="2">The sequence shown here is derived from an EMBL/GenBank/DDBJ whole genome shotgun (WGS) entry which is preliminary data.</text>
</comment>
<accession>A0AAV6NA47</accession>
<proteinExistence type="predicted"/>
<keyword evidence="3" id="KW-1185">Reference proteome</keyword>
<feature type="non-terminal residue" evidence="2">
    <location>
        <position position="1"/>
    </location>
</feature>
<keyword evidence="1" id="KW-0812">Transmembrane</keyword>